<keyword evidence="2" id="KW-1185">Reference proteome</keyword>
<gene>
    <name evidence="1" type="ORF">A8709_09265</name>
</gene>
<dbReference type="Gene3D" id="2.30.320.10">
    <property type="entry name" value="YwqG-like"/>
    <property type="match status" value="1"/>
</dbReference>
<dbReference type="RefSeq" id="WP_065851314.1">
    <property type="nucleotide sequence ID" value="NZ_LYPC01000012.1"/>
</dbReference>
<reference evidence="2" key="1">
    <citation type="submission" date="2016-05" db="EMBL/GenBank/DDBJ databases">
        <title>Paenibacillus oryzae. sp. nov., isolated from the rice root.</title>
        <authorList>
            <person name="Zhang J."/>
            <person name="Zhang X."/>
        </authorList>
    </citation>
    <scope>NUCLEOTIDE SEQUENCE [LARGE SCALE GENOMIC DNA]</scope>
    <source>
        <strain evidence="2">KCTC13222</strain>
    </source>
</reference>
<proteinExistence type="predicted"/>
<protein>
    <recommendedName>
        <fullName evidence="3">DUF1963 domain-containing protein</fullName>
    </recommendedName>
</protein>
<evidence type="ECO:0000313" key="2">
    <source>
        <dbReference type="Proteomes" id="UP000093309"/>
    </source>
</evidence>
<organism evidence="1 2">
    <name type="scientific">Paenibacillus pectinilyticus</name>
    <dbReference type="NCBI Taxonomy" id="512399"/>
    <lineage>
        <taxon>Bacteria</taxon>
        <taxon>Bacillati</taxon>
        <taxon>Bacillota</taxon>
        <taxon>Bacilli</taxon>
        <taxon>Bacillales</taxon>
        <taxon>Paenibacillaceae</taxon>
        <taxon>Paenibacillus</taxon>
    </lineage>
</organism>
<dbReference type="SUPFAM" id="SSF103032">
    <property type="entry name" value="Hypothetical protein YwqG"/>
    <property type="match status" value="1"/>
</dbReference>
<evidence type="ECO:0000313" key="1">
    <source>
        <dbReference type="EMBL" id="OCT15808.1"/>
    </source>
</evidence>
<dbReference type="STRING" id="512399.A8709_09265"/>
<dbReference type="EMBL" id="LYPC01000012">
    <property type="protein sequence ID" value="OCT15808.1"/>
    <property type="molecule type" value="Genomic_DNA"/>
</dbReference>
<dbReference type="Proteomes" id="UP000093309">
    <property type="component" value="Unassembled WGS sequence"/>
</dbReference>
<accession>A0A1C1A5H7</accession>
<dbReference type="OrthoDB" id="4332009at2"/>
<comment type="caution">
    <text evidence="1">The sequence shown here is derived from an EMBL/GenBank/DDBJ whole genome shotgun (WGS) entry which is preliminary data.</text>
</comment>
<evidence type="ECO:0008006" key="3">
    <source>
        <dbReference type="Google" id="ProtNLM"/>
    </source>
</evidence>
<dbReference type="AlphaFoldDB" id="A0A1C1A5H7"/>
<dbReference type="InterPro" id="IPR035948">
    <property type="entry name" value="YwqG-like_sf"/>
</dbReference>
<name>A0A1C1A5H7_9BACL</name>
<sequence length="284" mass="33172">MRTTRKPKYEIENVFPQLLNYRKMSIRLHPMREECIPSSDSKFGENIQWIVSDEWPTCSEHRQPFIPVLQIFKKDIPGFDFPTGYDTLQVLWCPNDHGEIYSPLCKAYWKNSNQVNSTSRVFSDQLIINNDYVVRTCKLNPESVFEYPSLEDLLLTNEPLGRAIMNWQQQFGEEEEAVYEYELSVADGSKLGGYEKWIQGIERPRCECDNEMEHFLTIAESEFDGGTFGRWCPDEYGDIWSVSYEVRRNIQSPLGIHLGDMGKIFFFVCKKCESLPTKTIFQCS</sequence>